<dbReference type="RefSeq" id="WP_242404600.1">
    <property type="nucleotide sequence ID" value="NZ_HG322949.1"/>
</dbReference>
<dbReference type="STRING" id="1349767.GJA_4789"/>
<reference evidence="2 3" key="1">
    <citation type="journal article" date="2015" name="Genome Announc.">
        <title>Genome Sequence of Mushroom Soft-Rot Pathogen Janthinobacterium agaricidamnosum.</title>
        <authorList>
            <person name="Graupner K."/>
            <person name="Lackner G."/>
            <person name="Hertweck C."/>
        </authorList>
    </citation>
    <scope>NUCLEOTIDE SEQUENCE [LARGE SCALE GENOMIC DNA]</scope>
    <source>
        <strain evidence="3">NBRC 102515 / DSM 9628</strain>
    </source>
</reference>
<evidence type="ECO:0000256" key="1">
    <source>
        <dbReference type="SAM" id="MobiDB-lite"/>
    </source>
</evidence>
<evidence type="ECO:0000313" key="3">
    <source>
        <dbReference type="Proteomes" id="UP000027604"/>
    </source>
</evidence>
<organism evidence="2 3">
    <name type="scientific">Janthinobacterium agaricidamnosum NBRC 102515 = DSM 9628</name>
    <dbReference type="NCBI Taxonomy" id="1349767"/>
    <lineage>
        <taxon>Bacteria</taxon>
        <taxon>Pseudomonadati</taxon>
        <taxon>Pseudomonadota</taxon>
        <taxon>Betaproteobacteria</taxon>
        <taxon>Burkholderiales</taxon>
        <taxon>Oxalobacteraceae</taxon>
        <taxon>Janthinobacterium</taxon>
    </lineage>
</organism>
<dbReference type="Pfam" id="PF11306">
    <property type="entry name" value="DUF3108"/>
    <property type="match status" value="1"/>
</dbReference>
<dbReference type="InterPro" id="IPR021457">
    <property type="entry name" value="DUF3108"/>
</dbReference>
<feature type="region of interest" description="Disordered" evidence="1">
    <location>
        <begin position="1"/>
        <end position="34"/>
    </location>
</feature>
<dbReference type="eggNOG" id="COG3087">
    <property type="taxonomic scope" value="Bacteria"/>
</dbReference>
<evidence type="ECO:0000313" key="2">
    <source>
        <dbReference type="EMBL" id="CDG85393.1"/>
    </source>
</evidence>
<sequence length="262" mass="27880">MAGPSVQPAAAPDAPPPPAPAVPAPQPAEPAPVAARRYNVDLPAPADFDMELRRVDADGTKWSGVAVMSWKNSGDHYKVTMEAGLSVLITRINLLVLTSEGDIDDGGIAPVTATEKRKGRSMTATHFNRAGKVITFSASTASYPLPAGAQDKASLPFQLAGIGRADFQQLSGDLDIFVGEDADASLFRFKLVGQEELDTRMGRLTTWHLSRPPKPGSYSSQLDIWLAPGQNWYPVQIRNTEASGAVTTQTVTKITATEPSGK</sequence>
<dbReference type="KEGG" id="jag:GJA_4789"/>
<feature type="compositionally biased region" description="Pro residues" evidence="1">
    <location>
        <begin position="13"/>
        <end position="30"/>
    </location>
</feature>
<dbReference type="PATRIC" id="fig|1349767.4.peg.1416"/>
<feature type="compositionally biased region" description="Low complexity" evidence="1">
    <location>
        <begin position="1"/>
        <end position="12"/>
    </location>
</feature>
<dbReference type="EMBL" id="HG322949">
    <property type="protein sequence ID" value="CDG85393.1"/>
    <property type="molecule type" value="Genomic_DNA"/>
</dbReference>
<keyword evidence="3" id="KW-1185">Reference proteome</keyword>
<dbReference type="HOGENOM" id="CLU_1105967_0_0_4"/>
<accession>W0VDD6</accession>
<gene>
    <name evidence="2" type="ORF">GJA_4789</name>
</gene>
<proteinExistence type="predicted"/>
<dbReference type="Proteomes" id="UP000027604">
    <property type="component" value="Chromosome I"/>
</dbReference>
<protein>
    <submittedName>
        <fullName evidence="2">Prolin-rich signal peptide protein</fullName>
    </submittedName>
</protein>
<name>W0VDD6_9BURK</name>
<dbReference type="AlphaFoldDB" id="W0VDD6"/>